<dbReference type="GO" id="GO:0006508">
    <property type="term" value="P:proteolysis"/>
    <property type="evidence" value="ECO:0007669"/>
    <property type="project" value="UniProtKB-KW"/>
</dbReference>
<reference evidence="12 13" key="1">
    <citation type="journal article" date="2014" name="BMC Genomics">
        <title>Adaptive genomic structural variation in the grape powdery mildew pathogen, Erysiphe necator.</title>
        <authorList>
            <person name="Jones L."/>
            <person name="Riaz S."/>
            <person name="Morales-Cruz A."/>
            <person name="Amrine K.C."/>
            <person name="McGuire B."/>
            <person name="Gubler W.D."/>
            <person name="Walker M.A."/>
            <person name="Cantu D."/>
        </authorList>
    </citation>
    <scope>NUCLEOTIDE SEQUENCE [LARGE SCALE GENOMIC DNA]</scope>
    <source>
        <strain evidence="13">c</strain>
    </source>
</reference>
<comment type="caution">
    <text evidence="12">The sequence shown here is derived from an EMBL/GenBank/DDBJ whole genome shotgun (WGS) entry which is preliminary data.</text>
</comment>
<dbReference type="PROSITE" id="PS50235">
    <property type="entry name" value="USP_3"/>
    <property type="match status" value="1"/>
</dbReference>
<name>A0A0B1P6V8_UNCNE</name>
<evidence type="ECO:0000256" key="1">
    <source>
        <dbReference type="ARBA" id="ARBA00000707"/>
    </source>
</evidence>
<dbReference type="OMA" id="HTAHHRF"/>
<evidence type="ECO:0000259" key="11">
    <source>
        <dbReference type="PROSITE" id="PS50235"/>
    </source>
</evidence>
<evidence type="ECO:0000256" key="9">
    <source>
        <dbReference type="ARBA" id="ARBA00023242"/>
    </source>
</evidence>
<evidence type="ECO:0000256" key="2">
    <source>
        <dbReference type="ARBA" id="ARBA00004123"/>
    </source>
</evidence>
<dbReference type="InterPro" id="IPR038765">
    <property type="entry name" value="Papain-like_cys_pep_sf"/>
</dbReference>
<dbReference type="InterPro" id="IPR002083">
    <property type="entry name" value="MATH/TRAF_dom"/>
</dbReference>
<dbReference type="SUPFAM" id="SSF49599">
    <property type="entry name" value="TRAF domain-like"/>
    <property type="match status" value="1"/>
</dbReference>
<dbReference type="FunFam" id="3.90.70.10:FF:000005">
    <property type="entry name" value="Ubiquitin carboxyl-terminal hydrolase 7"/>
    <property type="match status" value="1"/>
</dbReference>
<feature type="domain" description="USP" evidence="11">
    <location>
        <begin position="230"/>
        <end position="549"/>
    </location>
</feature>
<dbReference type="SUPFAM" id="SSF54001">
    <property type="entry name" value="Cysteine proteinases"/>
    <property type="match status" value="1"/>
</dbReference>
<dbReference type="InterPro" id="IPR029346">
    <property type="entry name" value="USP_C"/>
</dbReference>
<sequence>MNPIYNTDFESPNDMLVDSDELLNDAENEKDDGNVHDILPDETILRGDDEYAMRELVLPPLLEQPEVLEIKSFSWQITDWTQLPRRHRSPIFWCGGHPWRILMFPKGNNVDYCSVYLEQGYEDGSEVGPVPQNFSCCIQFGFVLYNPDAPTCFTHNTANHRFTKDEGDWGFTRFVELRKLWSVPWDAQNNYLAPNERAILSAYVKHVKDETGVLWHNFQNYDSKQETGYVGLKNQGATCYLNSLLQSLYFTNAFRKAVYQIPTQDEESLTNSAYTLQRLFYQLQTSKCAVGTSELTKSFGWETRHIFEQQDVQELSRKLMERMEEKMKGTEAEKVLPRLFSGKVRTYISCINVNYESHRLEDFWDIQLNVSGNKDLESSFQDYIQVEIMDGENQYMAGDEYKLQDAKKGVIFETFPDVLHLQLKRFQYDVERDAMMKINDRYEFPEIFDASPYLAENADKSEPYIYQLHGVLVHSGDLNAGHYYAFIKPEKDGWFYKYDDDKVTRATMREVLEDNYGGEYLHPKGHIPLRRNKPILRQNNAYMLVYIRQNRLDQVLFPVTEEDTPAHLQIKLDEEARIRDARKKEREEQHLYIVVRVITDVSLREHCGTDLAVINANEWSSPGSAAYYRLLRKSSLQDLIDQVGQDTDVDPRRIRMWVMVGRQNKTIRPDQPIQDANISIEEAYQKMAGHKNGDFKLWAEVAEEVDNEGNAIWPTCPALNANRLPIKSDIIILFLKHFNVQAQQLNCVGYIYMSKEKKVEDLLPFILKKMGWPDKTSNGEKLQLKLFEEIKPTMIEPMKAKQTLKAAELQDGDIICFQLSTNDTKLDETAFVKNNVKSPVNVMNLTDRNASVKLEKSISTLDMARNNYLRLPQDFIDDARSFYDWLANKKDVTFSPHPLRNTNPENLETFTLTLSNKYTYDQMATRVGHYLNVDPTHIRFWTCHSGTGAPKLAVKRTSSQTVNAMLNPAYSSFSNSNQKSDSLFYEILEISLSELDTKKALKVFWLSEGVSKVDEYDILVPKNGCVEDLIQALIKKAQLEDEETGGPFRVYETHNSKIYKVINKDYQVAGITDYVNVVAERIPTEDIEFSEPGNWVYAFHFQNEPSKAHGVPFIFRTIDGERFADTKKRLEKRTGLKGKVFEKIKFAIVTRGSFSKPFYLNDDVIIEEYLAHREDMLGLDHPDRSRAIRNGAGDLFLK</sequence>
<dbReference type="InterPro" id="IPR008974">
    <property type="entry name" value="TRAF-like"/>
</dbReference>
<proteinExistence type="inferred from homology"/>
<dbReference type="GO" id="GO:0016579">
    <property type="term" value="P:protein deubiquitination"/>
    <property type="evidence" value="ECO:0007669"/>
    <property type="project" value="InterPro"/>
</dbReference>
<dbReference type="STRING" id="52586.A0A0B1P6V8"/>
<keyword evidence="8" id="KW-0788">Thiol protease</keyword>
<dbReference type="GO" id="GO:0005829">
    <property type="term" value="C:cytosol"/>
    <property type="evidence" value="ECO:0007669"/>
    <property type="project" value="TreeGrafter"/>
</dbReference>
<comment type="subcellular location">
    <subcellularLocation>
        <location evidence="2">Nucleus</location>
    </subcellularLocation>
</comment>
<comment type="similarity">
    <text evidence="3">Belongs to the peptidase C19 family.</text>
</comment>
<keyword evidence="5" id="KW-0645">Protease</keyword>
<keyword evidence="13" id="KW-1185">Reference proteome</keyword>
<dbReference type="SMART" id="SM00061">
    <property type="entry name" value="MATH"/>
    <property type="match status" value="1"/>
</dbReference>
<dbReference type="PROSITE" id="PS00972">
    <property type="entry name" value="USP_1"/>
    <property type="match status" value="1"/>
</dbReference>
<dbReference type="OrthoDB" id="289038at2759"/>
<protein>
    <recommendedName>
        <fullName evidence="4">ubiquitinyl hydrolase 1</fullName>
        <ecNumber evidence="4">3.4.19.12</ecNumber>
    </recommendedName>
</protein>
<dbReference type="EC" id="3.4.19.12" evidence="4"/>
<dbReference type="GO" id="GO:0031647">
    <property type="term" value="P:regulation of protein stability"/>
    <property type="evidence" value="ECO:0007669"/>
    <property type="project" value="TreeGrafter"/>
</dbReference>
<dbReference type="PROSITE" id="PS00973">
    <property type="entry name" value="USP_2"/>
    <property type="match status" value="1"/>
</dbReference>
<dbReference type="Pfam" id="PF14533">
    <property type="entry name" value="USP7_C2"/>
    <property type="match status" value="1"/>
</dbReference>
<dbReference type="Pfam" id="PF00443">
    <property type="entry name" value="UCH"/>
    <property type="match status" value="1"/>
</dbReference>
<comment type="catalytic activity">
    <reaction evidence="1">
        <text>Thiol-dependent hydrolysis of ester, thioester, amide, peptide and isopeptide bonds formed by the C-terminal Gly of ubiquitin (a 76-residue protein attached to proteins as an intracellular targeting signal).</text>
        <dbReference type="EC" id="3.4.19.12"/>
    </reaction>
</comment>
<evidence type="ECO:0000256" key="4">
    <source>
        <dbReference type="ARBA" id="ARBA00012759"/>
    </source>
</evidence>
<dbReference type="PANTHER" id="PTHR24006:SF644">
    <property type="entry name" value="UBIQUITIN CARBOXYL-TERMINAL HYDROLASE 7"/>
    <property type="match status" value="1"/>
</dbReference>
<dbReference type="HOGENOM" id="CLU_003532_2_1_1"/>
<evidence type="ECO:0000256" key="7">
    <source>
        <dbReference type="ARBA" id="ARBA00022801"/>
    </source>
</evidence>
<dbReference type="Gene3D" id="3.90.70.10">
    <property type="entry name" value="Cysteine proteinases"/>
    <property type="match status" value="1"/>
</dbReference>
<dbReference type="InterPro" id="IPR024729">
    <property type="entry name" value="USP7_ICP0-binding_dom"/>
</dbReference>
<evidence type="ECO:0000256" key="5">
    <source>
        <dbReference type="ARBA" id="ARBA00022670"/>
    </source>
</evidence>
<evidence type="ECO:0000259" key="10">
    <source>
        <dbReference type="PROSITE" id="PS50144"/>
    </source>
</evidence>
<evidence type="ECO:0000256" key="6">
    <source>
        <dbReference type="ARBA" id="ARBA00022786"/>
    </source>
</evidence>
<dbReference type="Gene3D" id="3.10.20.90">
    <property type="entry name" value="Phosphatidylinositol 3-kinase Catalytic Subunit, Chain A, domain 1"/>
    <property type="match status" value="2"/>
</dbReference>
<evidence type="ECO:0000256" key="8">
    <source>
        <dbReference type="ARBA" id="ARBA00022807"/>
    </source>
</evidence>
<dbReference type="Pfam" id="PF22486">
    <property type="entry name" value="MATH_2"/>
    <property type="match status" value="1"/>
</dbReference>
<dbReference type="Proteomes" id="UP000030854">
    <property type="component" value="Unassembled WGS sequence"/>
</dbReference>
<dbReference type="EMBL" id="JNVN01000877">
    <property type="protein sequence ID" value="KHJ34422.1"/>
    <property type="molecule type" value="Genomic_DNA"/>
</dbReference>
<dbReference type="InterPro" id="IPR028889">
    <property type="entry name" value="USP"/>
</dbReference>
<dbReference type="InterPro" id="IPR018200">
    <property type="entry name" value="USP_CS"/>
</dbReference>
<organism evidence="12 13">
    <name type="scientific">Uncinula necator</name>
    <name type="common">Grape powdery mildew</name>
    <dbReference type="NCBI Taxonomy" id="52586"/>
    <lineage>
        <taxon>Eukaryota</taxon>
        <taxon>Fungi</taxon>
        <taxon>Dikarya</taxon>
        <taxon>Ascomycota</taxon>
        <taxon>Pezizomycotina</taxon>
        <taxon>Leotiomycetes</taxon>
        <taxon>Erysiphales</taxon>
        <taxon>Erysiphaceae</taxon>
        <taxon>Erysiphe</taxon>
    </lineage>
</organism>
<keyword evidence="7 12" id="KW-0378">Hydrolase</keyword>
<dbReference type="InterPro" id="IPR050164">
    <property type="entry name" value="Peptidase_C19"/>
</dbReference>
<feature type="domain" description="MATH" evidence="10">
    <location>
        <begin position="70"/>
        <end position="204"/>
    </location>
</feature>
<dbReference type="Gene3D" id="2.60.210.10">
    <property type="entry name" value="Apoptosis, Tumor Necrosis Factor Receptor Associated Protein 2, Chain A"/>
    <property type="match status" value="1"/>
</dbReference>
<dbReference type="PROSITE" id="PS50144">
    <property type="entry name" value="MATH"/>
    <property type="match status" value="1"/>
</dbReference>
<evidence type="ECO:0000256" key="3">
    <source>
        <dbReference type="ARBA" id="ARBA00009085"/>
    </source>
</evidence>
<evidence type="ECO:0000313" key="13">
    <source>
        <dbReference type="Proteomes" id="UP000030854"/>
    </source>
</evidence>
<dbReference type="Pfam" id="PF12436">
    <property type="entry name" value="USP7_ICP0_bdg"/>
    <property type="match status" value="1"/>
</dbReference>
<keyword evidence="6" id="KW-0833">Ubl conjugation pathway</keyword>
<dbReference type="PANTHER" id="PTHR24006">
    <property type="entry name" value="UBIQUITIN CARBOXYL-TERMINAL HYDROLASE"/>
    <property type="match status" value="1"/>
</dbReference>
<dbReference type="GO" id="GO:0005634">
    <property type="term" value="C:nucleus"/>
    <property type="evidence" value="ECO:0007669"/>
    <property type="project" value="UniProtKB-SubCell"/>
</dbReference>
<accession>A0A0B1P6V8</accession>
<dbReference type="GO" id="GO:0004843">
    <property type="term" value="F:cysteine-type deubiquitinase activity"/>
    <property type="evidence" value="ECO:0007669"/>
    <property type="project" value="UniProtKB-EC"/>
</dbReference>
<dbReference type="AlphaFoldDB" id="A0A0B1P6V8"/>
<dbReference type="CDD" id="cd02659">
    <property type="entry name" value="peptidase_C19C"/>
    <property type="match status" value="1"/>
</dbReference>
<gene>
    <name evidence="12" type="ORF">EV44_g4917</name>
</gene>
<dbReference type="GO" id="GO:0004175">
    <property type="term" value="F:endopeptidase activity"/>
    <property type="evidence" value="ECO:0007669"/>
    <property type="project" value="UniProtKB-ARBA"/>
</dbReference>
<dbReference type="GO" id="GO:0140492">
    <property type="term" value="F:metal-dependent deubiquitinase activity"/>
    <property type="evidence" value="ECO:0007669"/>
    <property type="project" value="UniProtKB-ARBA"/>
</dbReference>
<evidence type="ECO:0000313" key="12">
    <source>
        <dbReference type="EMBL" id="KHJ34422.1"/>
    </source>
</evidence>
<dbReference type="InterPro" id="IPR001394">
    <property type="entry name" value="Peptidase_C19_UCH"/>
</dbReference>
<keyword evidence="9" id="KW-0539">Nucleus</keyword>